<evidence type="ECO:0000313" key="3">
    <source>
        <dbReference type="EMBL" id="NEY72490.1"/>
    </source>
</evidence>
<reference evidence="3 4" key="1">
    <citation type="submission" date="2020-02" db="EMBL/GenBank/DDBJ databases">
        <title>Bacillus aquiflavi sp. nov., isolated from yellow water of strong flavor Chinese baijiu in Yibin region of China.</title>
        <authorList>
            <person name="Xie J."/>
        </authorList>
    </citation>
    <scope>NUCLEOTIDE SEQUENCE [LARGE SCALE GENOMIC DNA]</scope>
    <source>
        <strain evidence="3 4">SA4</strain>
    </source>
</reference>
<dbReference type="Gene3D" id="3.10.350.10">
    <property type="entry name" value="LysM domain"/>
    <property type="match status" value="1"/>
</dbReference>
<dbReference type="CDD" id="cd00118">
    <property type="entry name" value="LysM"/>
    <property type="match status" value="1"/>
</dbReference>
<dbReference type="Pfam" id="PF07486">
    <property type="entry name" value="Hydrolase_2"/>
    <property type="match status" value="1"/>
</dbReference>
<dbReference type="EMBL" id="JAAIWM010000004">
    <property type="protein sequence ID" value="NEY72490.1"/>
    <property type="molecule type" value="Genomic_DNA"/>
</dbReference>
<evidence type="ECO:0000256" key="1">
    <source>
        <dbReference type="SAM" id="SignalP"/>
    </source>
</evidence>
<dbReference type="SUPFAM" id="SSF54106">
    <property type="entry name" value="LysM domain"/>
    <property type="match status" value="1"/>
</dbReference>
<dbReference type="InterPro" id="IPR018392">
    <property type="entry name" value="LysM"/>
</dbReference>
<dbReference type="InterPro" id="IPR011105">
    <property type="entry name" value="Cell_wall_hydrolase_SleB"/>
</dbReference>
<dbReference type="Proteomes" id="UP000481043">
    <property type="component" value="Unassembled WGS sequence"/>
</dbReference>
<keyword evidence="1" id="KW-0732">Signal</keyword>
<dbReference type="PROSITE" id="PS51782">
    <property type="entry name" value="LYSM"/>
    <property type="match status" value="1"/>
</dbReference>
<dbReference type="Gene3D" id="1.10.10.2520">
    <property type="entry name" value="Cell wall hydrolase SleB, domain 1"/>
    <property type="match status" value="1"/>
</dbReference>
<dbReference type="RefSeq" id="WP_163179964.1">
    <property type="nucleotide sequence ID" value="NZ_JAAIWM010000004.1"/>
</dbReference>
<proteinExistence type="predicted"/>
<evidence type="ECO:0000259" key="2">
    <source>
        <dbReference type="PROSITE" id="PS51782"/>
    </source>
</evidence>
<keyword evidence="4" id="KW-1185">Reference proteome</keyword>
<accession>A0A6M0QAD7</accession>
<feature type="domain" description="LysM" evidence="2">
    <location>
        <begin position="21"/>
        <end position="66"/>
    </location>
</feature>
<dbReference type="SMART" id="SM00257">
    <property type="entry name" value="LysM"/>
    <property type="match status" value="1"/>
</dbReference>
<dbReference type="Pfam" id="PF01476">
    <property type="entry name" value="LysM"/>
    <property type="match status" value="1"/>
</dbReference>
<organism evidence="3 4">
    <name type="scientific">Bacillus mesophilus</name>
    <dbReference type="NCBI Taxonomy" id="1808955"/>
    <lineage>
        <taxon>Bacteria</taxon>
        <taxon>Bacillati</taxon>
        <taxon>Bacillota</taxon>
        <taxon>Bacilli</taxon>
        <taxon>Bacillales</taxon>
        <taxon>Bacillaceae</taxon>
        <taxon>Bacillus</taxon>
    </lineage>
</organism>
<sequence length="216" mass="24213">MKKIIFALTFLVTLLFAEPALAYTVEKGDTMSEIARKHGLTLIELAKANPQINNLDLIFVGQVIYTDRVHNSQETRMKANNPSTVKVQETNQSTNLSISEEDFDLLARIVRAEAQTEPFEGKVAVASVVLNRVESPLFPDTIREVIYQRGQFQPVSNGQINKPADKESIRAVHAALSDMRHIANGSLFFYNPTIATSRWLDSRETTVIIGQHVFKN</sequence>
<dbReference type="Gene3D" id="6.20.240.60">
    <property type="match status" value="1"/>
</dbReference>
<dbReference type="InterPro" id="IPR036779">
    <property type="entry name" value="LysM_dom_sf"/>
</dbReference>
<dbReference type="AlphaFoldDB" id="A0A6M0QAD7"/>
<feature type="signal peptide" evidence="1">
    <location>
        <begin position="1"/>
        <end position="22"/>
    </location>
</feature>
<protein>
    <submittedName>
        <fullName evidence="3">LysM peptidoglycan-binding domain-containing protein</fullName>
    </submittedName>
</protein>
<comment type="caution">
    <text evidence="3">The sequence shown here is derived from an EMBL/GenBank/DDBJ whole genome shotgun (WGS) entry which is preliminary data.</text>
</comment>
<name>A0A6M0QAD7_9BACI</name>
<dbReference type="InterPro" id="IPR042047">
    <property type="entry name" value="SleB_dom1"/>
</dbReference>
<feature type="chain" id="PRO_5026929487" evidence="1">
    <location>
        <begin position="23"/>
        <end position="216"/>
    </location>
</feature>
<dbReference type="GO" id="GO:0016787">
    <property type="term" value="F:hydrolase activity"/>
    <property type="evidence" value="ECO:0007669"/>
    <property type="project" value="InterPro"/>
</dbReference>
<gene>
    <name evidence="3" type="ORF">G4D63_12205</name>
</gene>
<evidence type="ECO:0000313" key="4">
    <source>
        <dbReference type="Proteomes" id="UP000481043"/>
    </source>
</evidence>